<comment type="similarity">
    <text evidence="1">Belongs to the UPF0213 family.</text>
</comment>
<dbReference type="Gene3D" id="3.40.1440.10">
    <property type="entry name" value="GIY-YIG endonuclease"/>
    <property type="match status" value="1"/>
</dbReference>
<dbReference type="InterPro" id="IPR035901">
    <property type="entry name" value="GIY-YIG_endonuc_sf"/>
</dbReference>
<dbReference type="EMBL" id="LCPJ01000004">
    <property type="protein sequence ID" value="KKU96107.1"/>
    <property type="molecule type" value="Genomic_DNA"/>
</dbReference>
<gene>
    <name evidence="3" type="ORF">UY27_C0004G0037</name>
</gene>
<sequence length="86" mass="10289">MFYYVYTLRSQKDDSLYIGYTADLVKRFKQHNNGESQATKPFRPYKLIFYEAFLNRIDAKNREVYLKSGYGRKTINGLLKKYLGRD</sequence>
<comment type="caution">
    <text evidence="3">The sequence shown here is derived from an EMBL/GenBank/DDBJ whole genome shotgun (WGS) entry which is preliminary data.</text>
</comment>
<dbReference type="Pfam" id="PF01541">
    <property type="entry name" value="GIY-YIG"/>
    <property type="match status" value="1"/>
</dbReference>
<reference evidence="3 4" key="1">
    <citation type="journal article" date="2015" name="Nature">
        <title>rRNA introns, odd ribosomes, and small enigmatic genomes across a large radiation of phyla.</title>
        <authorList>
            <person name="Brown C.T."/>
            <person name="Hug L.A."/>
            <person name="Thomas B.C."/>
            <person name="Sharon I."/>
            <person name="Castelle C.J."/>
            <person name="Singh A."/>
            <person name="Wilkins M.J."/>
            <person name="Williams K.H."/>
            <person name="Banfield J.F."/>
        </authorList>
    </citation>
    <scope>NUCLEOTIDE SEQUENCE [LARGE SCALE GENOMIC DNA]</scope>
</reference>
<feature type="domain" description="GIY-YIG" evidence="2">
    <location>
        <begin position="1"/>
        <end position="76"/>
    </location>
</feature>
<dbReference type="InterPro" id="IPR050190">
    <property type="entry name" value="UPF0213_domain"/>
</dbReference>
<dbReference type="SUPFAM" id="SSF82771">
    <property type="entry name" value="GIY-YIG endonuclease"/>
    <property type="match status" value="1"/>
</dbReference>
<dbReference type="AlphaFoldDB" id="A0A0G1UPH7"/>
<dbReference type="PROSITE" id="PS50164">
    <property type="entry name" value="GIY_YIG"/>
    <property type="match status" value="1"/>
</dbReference>
<accession>A0A0G1UPH7</accession>
<dbReference type="Proteomes" id="UP000034661">
    <property type="component" value="Unassembled WGS sequence"/>
</dbReference>
<evidence type="ECO:0000256" key="1">
    <source>
        <dbReference type="ARBA" id="ARBA00007435"/>
    </source>
</evidence>
<dbReference type="PANTHER" id="PTHR34477:SF1">
    <property type="entry name" value="UPF0213 PROTEIN YHBQ"/>
    <property type="match status" value="1"/>
</dbReference>
<dbReference type="InterPro" id="IPR000305">
    <property type="entry name" value="GIY-YIG_endonuc"/>
</dbReference>
<organism evidence="3 4">
    <name type="scientific">Candidatus Gottesmanbacteria bacterium GW2011_GWA1_48_13</name>
    <dbReference type="NCBI Taxonomy" id="1618439"/>
    <lineage>
        <taxon>Bacteria</taxon>
        <taxon>Candidatus Gottesmaniibacteriota</taxon>
    </lineage>
</organism>
<protein>
    <submittedName>
        <fullName evidence="3">GIY-YIG catalytic domain protein</fullName>
    </submittedName>
</protein>
<dbReference type="PANTHER" id="PTHR34477">
    <property type="entry name" value="UPF0213 PROTEIN YHBQ"/>
    <property type="match status" value="1"/>
</dbReference>
<evidence type="ECO:0000259" key="2">
    <source>
        <dbReference type="PROSITE" id="PS50164"/>
    </source>
</evidence>
<dbReference type="CDD" id="cd10449">
    <property type="entry name" value="GIY-YIG_SLX1_like"/>
    <property type="match status" value="1"/>
</dbReference>
<evidence type="ECO:0000313" key="4">
    <source>
        <dbReference type="Proteomes" id="UP000034661"/>
    </source>
</evidence>
<dbReference type="SMART" id="SM00465">
    <property type="entry name" value="GIYc"/>
    <property type="match status" value="1"/>
</dbReference>
<proteinExistence type="inferred from homology"/>
<name>A0A0G1UPH7_9BACT</name>
<evidence type="ECO:0000313" key="3">
    <source>
        <dbReference type="EMBL" id="KKU96107.1"/>
    </source>
</evidence>